<dbReference type="InterPro" id="IPR039420">
    <property type="entry name" value="WalR-like"/>
</dbReference>
<dbReference type="InterPro" id="IPR036388">
    <property type="entry name" value="WH-like_DNA-bd_sf"/>
</dbReference>
<name>A0ABW9FF29_9NOCA</name>
<keyword evidence="5 8" id="KW-0238">DNA-binding</keyword>
<keyword evidence="3" id="KW-0902">Two-component regulatory system</keyword>
<keyword evidence="4" id="KW-0805">Transcription regulation</keyword>
<feature type="domain" description="Response regulatory" evidence="9">
    <location>
        <begin position="19"/>
        <end position="133"/>
    </location>
</feature>
<evidence type="ECO:0000259" key="9">
    <source>
        <dbReference type="PROSITE" id="PS50110"/>
    </source>
</evidence>
<keyword evidence="6" id="KW-0804">Transcription</keyword>
<feature type="modified residue" description="4-aspartylphosphate" evidence="7">
    <location>
        <position position="68"/>
    </location>
</feature>
<dbReference type="SUPFAM" id="SSF52172">
    <property type="entry name" value="CheY-like"/>
    <property type="match status" value="1"/>
</dbReference>
<dbReference type="SMART" id="SM00862">
    <property type="entry name" value="Trans_reg_C"/>
    <property type="match status" value="1"/>
</dbReference>
<proteinExistence type="predicted"/>
<dbReference type="Gene3D" id="1.10.10.10">
    <property type="entry name" value="Winged helix-like DNA-binding domain superfamily/Winged helix DNA-binding domain"/>
    <property type="match status" value="1"/>
</dbReference>
<dbReference type="Gene3D" id="3.40.50.2300">
    <property type="match status" value="1"/>
</dbReference>
<feature type="DNA-binding region" description="OmpR/PhoB-type" evidence="8">
    <location>
        <begin position="146"/>
        <end position="244"/>
    </location>
</feature>
<evidence type="ECO:0000256" key="3">
    <source>
        <dbReference type="ARBA" id="ARBA00023012"/>
    </source>
</evidence>
<sequence>MRGNVAVAGHNAQVTATATVLVVDDDPDVLASLERGLRLSGFTVLTASDGALALQVVADAAPDAVVLDMNMPVLDGTGVVTALRKEGNEVPICVLSARSSVDDRIAGLESGADDYLVKPFVLAELVARIRAMLRRRSVSVAAADTDPPITVGPLAVDVAGRRVWLNDAEITLTKREFELIEVLARNAGVVLSRERLLDLVWGYDFVADTNVVDVFVGYLRRKFEVDGIPRLVHTVRGVGFVLREPT</sequence>
<comment type="caution">
    <text evidence="11">The sequence shown here is derived from an EMBL/GenBank/DDBJ whole genome shotgun (WGS) entry which is preliminary data.</text>
</comment>
<dbReference type="Proteomes" id="UP001629745">
    <property type="component" value="Unassembled WGS sequence"/>
</dbReference>
<dbReference type="RefSeq" id="WP_420164701.1">
    <property type="nucleotide sequence ID" value="NZ_JBDLNV010000004.1"/>
</dbReference>
<evidence type="ECO:0000256" key="8">
    <source>
        <dbReference type="PROSITE-ProRule" id="PRU01091"/>
    </source>
</evidence>
<evidence type="ECO:0000256" key="1">
    <source>
        <dbReference type="ARBA" id="ARBA00004496"/>
    </source>
</evidence>
<feature type="domain" description="OmpR/PhoB-type" evidence="10">
    <location>
        <begin position="146"/>
        <end position="244"/>
    </location>
</feature>
<evidence type="ECO:0000256" key="5">
    <source>
        <dbReference type="ARBA" id="ARBA00023125"/>
    </source>
</evidence>
<dbReference type="PANTHER" id="PTHR48111:SF22">
    <property type="entry name" value="REGULATOR OF RPOS"/>
    <property type="match status" value="1"/>
</dbReference>
<evidence type="ECO:0000313" key="12">
    <source>
        <dbReference type="Proteomes" id="UP001629745"/>
    </source>
</evidence>
<organism evidence="11 12">
    <name type="scientific">Rhodococcus parequi</name>
    <dbReference type="NCBI Taxonomy" id="3137122"/>
    <lineage>
        <taxon>Bacteria</taxon>
        <taxon>Bacillati</taxon>
        <taxon>Actinomycetota</taxon>
        <taxon>Actinomycetes</taxon>
        <taxon>Mycobacteriales</taxon>
        <taxon>Nocardiaceae</taxon>
        <taxon>Rhodococcus</taxon>
    </lineage>
</organism>
<evidence type="ECO:0000259" key="10">
    <source>
        <dbReference type="PROSITE" id="PS51755"/>
    </source>
</evidence>
<evidence type="ECO:0000256" key="6">
    <source>
        <dbReference type="ARBA" id="ARBA00023163"/>
    </source>
</evidence>
<dbReference type="Pfam" id="PF00072">
    <property type="entry name" value="Response_reg"/>
    <property type="match status" value="1"/>
</dbReference>
<comment type="subcellular location">
    <subcellularLocation>
        <location evidence="1">Cytoplasm</location>
    </subcellularLocation>
</comment>
<dbReference type="EMBL" id="JBDLNV010000004">
    <property type="protein sequence ID" value="MFM1724147.1"/>
    <property type="molecule type" value="Genomic_DNA"/>
</dbReference>
<dbReference type="CDD" id="cd17627">
    <property type="entry name" value="REC_OmpR_PrrA-like"/>
    <property type="match status" value="1"/>
</dbReference>
<evidence type="ECO:0000256" key="4">
    <source>
        <dbReference type="ARBA" id="ARBA00023015"/>
    </source>
</evidence>
<evidence type="ECO:0000256" key="7">
    <source>
        <dbReference type="PROSITE-ProRule" id="PRU00169"/>
    </source>
</evidence>
<dbReference type="Gene3D" id="6.10.250.690">
    <property type="match status" value="1"/>
</dbReference>
<keyword evidence="12" id="KW-1185">Reference proteome</keyword>
<accession>A0ABW9FF29</accession>
<evidence type="ECO:0000313" key="11">
    <source>
        <dbReference type="EMBL" id="MFM1724147.1"/>
    </source>
</evidence>
<reference evidence="11 12" key="1">
    <citation type="submission" date="2023-11" db="EMBL/GenBank/DDBJ databases">
        <authorList>
            <person name="Val-Calvo J."/>
            <person name="Scortti M."/>
            <person name="Vazquez-Boland J."/>
        </authorList>
    </citation>
    <scope>NUCLEOTIDE SEQUENCE [LARGE SCALE GENOMIC DNA]</scope>
    <source>
        <strain evidence="11 12">PAM 2766</strain>
    </source>
</reference>
<evidence type="ECO:0000256" key="2">
    <source>
        <dbReference type="ARBA" id="ARBA00022553"/>
    </source>
</evidence>
<dbReference type="InterPro" id="IPR011006">
    <property type="entry name" value="CheY-like_superfamily"/>
</dbReference>
<protein>
    <submittedName>
        <fullName evidence="11">Response regulator transcription factor</fullName>
    </submittedName>
</protein>
<dbReference type="PANTHER" id="PTHR48111">
    <property type="entry name" value="REGULATOR OF RPOS"/>
    <property type="match status" value="1"/>
</dbReference>
<dbReference type="InterPro" id="IPR001789">
    <property type="entry name" value="Sig_transdc_resp-reg_receiver"/>
</dbReference>
<dbReference type="SMART" id="SM00448">
    <property type="entry name" value="REC"/>
    <property type="match status" value="1"/>
</dbReference>
<dbReference type="PROSITE" id="PS50110">
    <property type="entry name" value="RESPONSE_REGULATORY"/>
    <property type="match status" value="1"/>
</dbReference>
<keyword evidence="2 7" id="KW-0597">Phosphoprotein</keyword>
<dbReference type="CDD" id="cd00383">
    <property type="entry name" value="trans_reg_C"/>
    <property type="match status" value="1"/>
</dbReference>
<dbReference type="Pfam" id="PF00486">
    <property type="entry name" value="Trans_reg_C"/>
    <property type="match status" value="1"/>
</dbReference>
<dbReference type="InterPro" id="IPR001867">
    <property type="entry name" value="OmpR/PhoB-type_DNA-bd"/>
</dbReference>
<gene>
    <name evidence="11" type="ORF">ABEU20_002723</name>
</gene>
<dbReference type="PROSITE" id="PS51755">
    <property type="entry name" value="OMPR_PHOB"/>
    <property type="match status" value="1"/>
</dbReference>